<evidence type="ECO:0000256" key="4">
    <source>
        <dbReference type="ARBA" id="ARBA00022777"/>
    </source>
</evidence>
<reference evidence="12" key="1">
    <citation type="submission" date="2020-05" db="EMBL/GenBank/DDBJ databases">
        <title>Phylogenomic resolution of chytrid fungi.</title>
        <authorList>
            <person name="Stajich J.E."/>
            <person name="Amses K."/>
            <person name="Simmons R."/>
            <person name="Seto K."/>
            <person name="Myers J."/>
            <person name="Bonds A."/>
            <person name="Quandt C.A."/>
            <person name="Barry K."/>
            <person name="Liu P."/>
            <person name="Grigoriev I."/>
            <person name="Longcore J.E."/>
            <person name="James T.Y."/>
        </authorList>
    </citation>
    <scope>NUCLEOTIDE SEQUENCE</scope>
    <source>
        <strain evidence="12">JEL0318</strain>
    </source>
</reference>
<evidence type="ECO:0000256" key="2">
    <source>
        <dbReference type="ARBA" id="ARBA00022679"/>
    </source>
</evidence>
<comment type="caution">
    <text evidence="12">The sequence shown here is derived from an EMBL/GenBank/DDBJ whole genome shotgun (WGS) entry which is preliminary data.</text>
</comment>
<dbReference type="SMART" id="SM00717">
    <property type="entry name" value="SANT"/>
    <property type="match status" value="1"/>
</dbReference>
<dbReference type="InterPro" id="IPR009057">
    <property type="entry name" value="Homeodomain-like_sf"/>
</dbReference>
<feature type="compositionally biased region" description="Basic and acidic residues" evidence="8">
    <location>
        <begin position="526"/>
        <end position="539"/>
    </location>
</feature>
<keyword evidence="3 6" id="KW-0547">Nucleotide-binding</keyword>
<dbReference type="GO" id="GO:0004674">
    <property type="term" value="F:protein serine/threonine kinase activity"/>
    <property type="evidence" value="ECO:0007669"/>
    <property type="project" value="UniProtKB-KW"/>
</dbReference>
<dbReference type="Proteomes" id="UP001212841">
    <property type="component" value="Unassembled WGS sequence"/>
</dbReference>
<organism evidence="12 13">
    <name type="scientific">Rhizophlyctis rosea</name>
    <dbReference type="NCBI Taxonomy" id="64517"/>
    <lineage>
        <taxon>Eukaryota</taxon>
        <taxon>Fungi</taxon>
        <taxon>Fungi incertae sedis</taxon>
        <taxon>Chytridiomycota</taxon>
        <taxon>Chytridiomycota incertae sedis</taxon>
        <taxon>Chytridiomycetes</taxon>
        <taxon>Rhizophlyctidales</taxon>
        <taxon>Rhizophlyctidaceae</taxon>
        <taxon>Rhizophlyctis</taxon>
    </lineage>
</organism>
<accession>A0AAD5S6P7</accession>
<dbReference type="Gene3D" id="1.10.10.60">
    <property type="entry name" value="Homeodomain-like"/>
    <property type="match status" value="1"/>
</dbReference>
<feature type="coiled-coil region" evidence="7">
    <location>
        <begin position="475"/>
        <end position="502"/>
    </location>
</feature>
<evidence type="ECO:0000256" key="6">
    <source>
        <dbReference type="PROSITE-ProRule" id="PRU10141"/>
    </source>
</evidence>
<feature type="coiled-coil region" evidence="7">
    <location>
        <begin position="367"/>
        <end position="415"/>
    </location>
</feature>
<evidence type="ECO:0000259" key="11">
    <source>
        <dbReference type="PROSITE" id="PS51294"/>
    </source>
</evidence>
<keyword evidence="1" id="KW-0723">Serine/threonine-protein kinase</keyword>
<gene>
    <name evidence="12" type="primary">TLK2</name>
    <name evidence="12" type="ORF">HK097_011235</name>
</gene>
<keyword evidence="5 6" id="KW-0067">ATP-binding</keyword>
<dbReference type="SUPFAM" id="SSF56112">
    <property type="entry name" value="Protein kinase-like (PK-like)"/>
    <property type="match status" value="1"/>
</dbReference>
<keyword evidence="7" id="KW-0175">Coiled coil</keyword>
<dbReference type="GO" id="GO:0005524">
    <property type="term" value="F:ATP binding"/>
    <property type="evidence" value="ECO:0007669"/>
    <property type="project" value="UniProtKB-UniRule"/>
</dbReference>
<feature type="compositionally biased region" description="Basic residues" evidence="8">
    <location>
        <begin position="197"/>
        <end position="208"/>
    </location>
</feature>
<evidence type="ECO:0000259" key="9">
    <source>
        <dbReference type="PROSITE" id="PS50011"/>
    </source>
</evidence>
<dbReference type="InterPro" id="IPR011009">
    <property type="entry name" value="Kinase-like_dom_sf"/>
</dbReference>
<dbReference type="PANTHER" id="PTHR22974:SF23">
    <property type="entry name" value="TOUSLED-LIKE KINASE, ISOFORM G"/>
    <property type="match status" value="1"/>
</dbReference>
<dbReference type="EMBL" id="JADGJD010000904">
    <property type="protein sequence ID" value="KAJ3047760.1"/>
    <property type="molecule type" value="Genomic_DNA"/>
</dbReference>
<protein>
    <submittedName>
        <fullName evidence="12">Serine/threonine-protein kinase tousled-like 2</fullName>
    </submittedName>
</protein>
<feature type="domain" description="Protein kinase" evidence="9">
    <location>
        <begin position="643"/>
        <end position="921"/>
    </location>
</feature>
<sequence>MKSTSPSAKRAWDESSISPLKTPIRNKRFRQDDAKSDIAGAENAEQGAADIEDATDAQICDETLEITPLAKEHAKTIIPMSPLAQPRRTPLAHEMHIDEDVTFLSFGAPGYGSSANGGGGGGGGYGGPGHQSDTETPSKQHLGGGSASERKKKKVNFTDAEDEIILQGVAKFGESWEEILHFGNFDTTIRTPSTIRGRWHRLNAKKKTPSSQQPTPSSVPNSPLHPIAPKPSSSNHSITSQEGGTSTFAKALIAASDSEEGGGGDGDGKGSGTAPNTPKAGSGGSTRKIHDYFRRSNSSPQVGRAGGGGEDGGSSGSGSGSKGVQQKEDVDARAGIPDTEVLLEALRTRNSRIREMVKAAEFSVREKEQLQHQIVASEQSRDAVSRELDESVEHARDLERQLEKAYRKADMVAKQTLEQMEKARQVLITCLTNEAVEHARKARSRLHENSLRLATVTYERHGVDYHERWKEGYAFVELQAQIARITKEKEELDKRRRLLTKRLKLSAYLPQTLFPPPPRARSPTHKNSDKTTTPEDPKTTFHPPTSRATPDSNTPTPSPRTTARTLKDKDDTNPLEPITSQEYHEQEEIIKLRLAALKKEEGEVQGMVERLGVERDLHVRESRRVRDEDESRFNHHPVLNERYLLLKMIGKGGFSEVYKAFDLVEMRSVACKIHSLSDRWSEERKTNYIKHSLREYRIHKELHHPRVVRLFDVFEFDYHSFCTILEFCEGRDLESHLQMVKTMPEREAKSVVVQVLSALKYLNEGERSVIHFDLKPGGSWGCLGRSKVMEENEAASFALASGSFRIKEMELTSQGAGTYWYLPPEVFTPRSQEPIKISSKVDVWSLGCIFYELLYGVKPFGNDRSQHTILQESTIMNDALHLTFPGKPVVGQETKDFIKRCLEYRKEKRPDVLTLAKDPYVNPGAVGSAGGGAAGKGKVG</sequence>
<dbReference type="PROSITE" id="PS50090">
    <property type="entry name" value="MYB_LIKE"/>
    <property type="match status" value="1"/>
</dbReference>
<dbReference type="PANTHER" id="PTHR22974">
    <property type="entry name" value="MIXED LINEAGE PROTEIN KINASE"/>
    <property type="match status" value="1"/>
</dbReference>
<evidence type="ECO:0000256" key="5">
    <source>
        <dbReference type="ARBA" id="ARBA00022840"/>
    </source>
</evidence>
<dbReference type="Gene3D" id="1.10.510.10">
    <property type="entry name" value="Transferase(Phosphotransferase) domain 1"/>
    <property type="match status" value="1"/>
</dbReference>
<keyword evidence="13" id="KW-1185">Reference proteome</keyword>
<feature type="compositionally biased region" description="Low complexity" evidence="8">
    <location>
        <begin position="209"/>
        <end position="222"/>
    </location>
</feature>
<evidence type="ECO:0000256" key="8">
    <source>
        <dbReference type="SAM" id="MobiDB-lite"/>
    </source>
</evidence>
<dbReference type="SUPFAM" id="SSF46689">
    <property type="entry name" value="Homeodomain-like"/>
    <property type="match status" value="1"/>
</dbReference>
<proteinExistence type="predicted"/>
<feature type="region of interest" description="Disordered" evidence="8">
    <location>
        <begin position="114"/>
        <end position="155"/>
    </location>
</feature>
<dbReference type="InterPro" id="IPR000719">
    <property type="entry name" value="Prot_kinase_dom"/>
</dbReference>
<feature type="compositionally biased region" description="Low complexity" evidence="8">
    <location>
        <begin position="548"/>
        <end position="564"/>
    </location>
</feature>
<feature type="domain" description="HTH myb-type" evidence="11">
    <location>
        <begin position="149"/>
        <end position="207"/>
    </location>
</feature>
<keyword evidence="2" id="KW-0808">Transferase</keyword>
<feature type="binding site" evidence="6">
    <location>
        <position position="672"/>
    </location>
    <ligand>
        <name>ATP</name>
        <dbReference type="ChEBI" id="CHEBI:30616"/>
    </ligand>
</feature>
<dbReference type="AlphaFoldDB" id="A0AAD5S6P7"/>
<feature type="compositionally biased region" description="Gly residues" evidence="8">
    <location>
        <begin position="304"/>
        <end position="321"/>
    </location>
</feature>
<feature type="compositionally biased region" description="Gly residues" evidence="8">
    <location>
        <begin position="115"/>
        <end position="129"/>
    </location>
</feature>
<dbReference type="CDD" id="cd11660">
    <property type="entry name" value="SANT_TRF"/>
    <property type="match status" value="1"/>
</dbReference>
<dbReference type="Pfam" id="PF00069">
    <property type="entry name" value="Pkinase"/>
    <property type="match status" value="1"/>
</dbReference>
<feature type="region of interest" description="Disordered" evidence="8">
    <location>
        <begin position="1"/>
        <end position="53"/>
    </location>
</feature>
<feature type="domain" description="Myb-like" evidence="10">
    <location>
        <begin position="149"/>
        <end position="203"/>
    </location>
</feature>
<dbReference type="FunFam" id="1.10.510.10:FF:000698">
    <property type="entry name" value="Serine/threonine-protein kinase tousled-like 1"/>
    <property type="match status" value="1"/>
</dbReference>
<dbReference type="InterPro" id="IPR017441">
    <property type="entry name" value="Protein_kinase_ATP_BS"/>
</dbReference>
<dbReference type="Pfam" id="PF13921">
    <property type="entry name" value="Myb_DNA-bind_6"/>
    <property type="match status" value="1"/>
</dbReference>
<feature type="region of interest" description="Disordered" evidence="8">
    <location>
        <begin position="196"/>
        <end position="243"/>
    </location>
</feature>
<name>A0AAD5S6P7_9FUNG</name>
<evidence type="ECO:0000256" key="1">
    <source>
        <dbReference type="ARBA" id="ARBA00022527"/>
    </source>
</evidence>
<dbReference type="GO" id="GO:0007059">
    <property type="term" value="P:chromosome segregation"/>
    <property type="evidence" value="ECO:0007669"/>
    <property type="project" value="TreeGrafter"/>
</dbReference>
<dbReference type="InterPro" id="IPR017930">
    <property type="entry name" value="Myb_dom"/>
</dbReference>
<evidence type="ECO:0000313" key="12">
    <source>
        <dbReference type="EMBL" id="KAJ3047760.1"/>
    </source>
</evidence>
<dbReference type="PROSITE" id="PS50011">
    <property type="entry name" value="PROTEIN_KINASE_DOM"/>
    <property type="match status" value="1"/>
</dbReference>
<dbReference type="PROSITE" id="PS00107">
    <property type="entry name" value="PROTEIN_KINASE_ATP"/>
    <property type="match status" value="1"/>
</dbReference>
<evidence type="ECO:0000256" key="7">
    <source>
        <dbReference type="SAM" id="Coils"/>
    </source>
</evidence>
<feature type="region of interest" description="Disordered" evidence="8">
    <location>
        <begin position="257"/>
        <end position="335"/>
    </location>
</feature>
<dbReference type="InterPro" id="IPR001005">
    <property type="entry name" value="SANT/Myb"/>
</dbReference>
<evidence type="ECO:0000259" key="10">
    <source>
        <dbReference type="PROSITE" id="PS50090"/>
    </source>
</evidence>
<evidence type="ECO:0000313" key="13">
    <source>
        <dbReference type="Proteomes" id="UP001212841"/>
    </source>
</evidence>
<evidence type="ECO:0000256" key="3">
    <source>
        <dbReference type="ARBA" id="ARBA00022741"/>
    </source>
</evidence>
<feature type="region of interest" description="Disordered" evidence="8">
    <location>
        <begin position="509"/>
        <end position="583"/>
    </location>
</feature>
<feature type="compositionally biased region" description="Polar residues" evidence="8">
    <location>
        <begin position="231"/>
        <end position="243"/>
    </location>
</feature>
<keyword evidence="4 12" id="KW-0418">Kinase</keyword>
<dbReference type="GO" id="GO:0005634">
    <property type="term" value="C:nucleus"/>
    <property type="evidence" value="ECO:0007669"/>
    <property type="project" value="TreeGrafter"/>
</dbReference>
<dbReference type="GO" id="GO:0035556">
    <property type="term" value="P:intracellular signal transduction"/>
    <property type="evidence" value="ECO:0007669"/>
    <property type="project" value="TreeGrafter"/>
</dbReference>
<dbReference type="PROSITE" id="PS51294">
    <property type="entry name" value="HTH_MYB"/>
    <property type="match status" value="1"/>
</dbReference>